<dbReference type="EC" id="2.3.1.-" evidence="2"/>
<comment type="similarity">
    <text evidence="1 2">Belongs to the RTX toxin acyltransferase family.</text>
</comment>
<dbReference type="InterPro" id="IPR003996">
    <property type="entry name" value="RTX_toxin-activating_protC_bac"/>
</dbReference>
<dbReference type="GO" id="GO:0031640">
    <property type="term" value="P:killing of cells of another organism"/>
    <property type="evidence" value="ECO:0007669"/>
    <property type="project" value="UniProtKB-KW"/>
</dbReference>
<name>A0A7D6A1I2_PSEPU</name>
<dbReference type="GO" id="GO:0016746">
    <property type="term" value="F:acyltransferase activity"/>
    <property type="evidence" value="ECO:0007669"/>
    <property type="project" value="UniProtKB-UniRule"/>
</dbReference>
<dbReference type="Pfam" id="PF02794">
    <property type="entry name" value="HlyC"/>
    <property type="match status" value="1"/>
</dbReference>
<keyword evidence="2 3" id="KW-0012">Acyltransferase</keyword>
<keyword evidence="2" id="KW-0204">Cytolysis</keyword>
<evidence type="ECO:0000313" key="3">
    <source>
        <dbReference type="EMBL" id="QLJ14518.1"/>
    </source>
</evidence>
<comment type="subcellular location">
    <subcellularLocation>
        <location evidence="2">Cytoplasm</location>
    </subcellularLocation>
</comment>
<reference evidence="3 4" key="1">
    <citation type="journal article" date="2009" name="Mikrobiologiia">
        <title>[Phenanthren biodegradation and interaction of Pseudomonas putida BS3701 and Burkholderia sp.BS3702 in plant rhizosphere].</title>
        <authorList>
            <person name="Ovchinnikova A.A."/>
            <person name="Vetrova A.A."/>
            <person name="Filonov A.E."/>
            <person name="Boronin A.M."/>
        </authorList>
    </citation>
    <scope>NUCLEOTIDE SEQUENCE [LARGE SCALE GENOMIC DNA]</scope>
    <source>
        <strain evidence="3 4">BS3701</strain>
    </source>
</reference>
<keyword evidence="2 3" id="KW-0808">Transferase</keyword>
<comment type="function">
    <text evidence="2">Involved in fatty acylation of protoxin at internal lysine residues, thereby converting it to the active toxin.</text>
</comment>
<organism evidence="3 4">
    <name type="scientific">Pseudomonas putida</name>
    <name type="common">Arthrobacter siderocapsulatus</name>
    <dbReference type="NCBI Taxonomy" id="303"/>
    <lineage>
        <taxon>Bacteria</taxon>
        <taxon>Pseudomonadati</taxon>
        <taxon>Pseudomonadota</taxon>
        <taxon>Gammaproteobacteria</taxon>
        <taxon>Pseudomonadales</taxon>
        <taxon>Pseudomonadaceae</taxon>
        <taxon>Pseudomonas</taxon>
    </lineage>
</organism>
<gene>
    <name evidence="3" type="ORF">H0H12_00760</name>
</gene>
<keyword evidence="2" id="KW-0963">Cytoplasm</keyword>
<accession>A0A7D6A1I2</accession>
<evidence type="ECO:0000256" key="1">
    <source>
        <dbReference type="ARBA" id="ARBA00005686"/>
    </source>
</evidence>
<dbReference type="GO" id="GO:0005737">
    <property type="term" value="C:cytoplasm"/>
    <property type="evidence" value="ECO:0007669"/>
    <property type="project" value="UniProtKB-SubCell"/>
</dbReference>
<sequence length="184" mass="21412">MKKHYELRKACLNQKLKDRASALGYAVMIMSRCHRSSSFQIRTLQYWLAPAIEHEQILFLYDRTSIPIGFVIWAHLAPDSEHRLLYDPAFLLHPSEWNEGGRTWIIDFCFPCGAIRESLAMLKIFFLESGIKSVFWARRRIDYSIRKVSGFNIAGPVGARSKMTPWNRSEGVTLYSLKRQNDIQ</sequence>
<protein>
    <recommendedName>
        <fullName evidence="2">RTX toxin-activating lysine-acyltransferase</fullName>
        <ecNumber evidence="2">2.3.1.-</ecNumber>
    </recommendedName>
</protein>
<proteinExistence type="inferred from homology"/>
<dbReference type="RefSeq" id="WP_180689092.1">
    <property type="nucleotide sequence ID" value="NZ_CP059052.1"/>
</dbReference>
<evidence type="ECO:0000313" key="4">
    <source>
        <dbReference type="Proteomes" id="UP000510934"/>
    </source>
</evidence>
<evidence type="ECO:0000256" key="2">
    <source>
        <dbReference type="RuleBase" id="RU368102"/>
    </source>
</evidence>
<dbReference type="GO" id="GO:0009404">
    <property type="term" value="P:toxin metabolic process"/>
    <property type="evidence" value="ECO:0007669"/>
    <property type="project" value="UniProtKB-UniRule"/>
</dbReference>
<dbReference type="AlphaFoldDB" id="A0A7D6A1I2"/>
<dbReference type="EMBL" id="CP059052">
    <property type="protein sequence ID" value="QLJ14518.1"/>
    <property type="molecule type" value="Genomic_DNA"/>
</dbReference>
<dbReference type="Proteomes" id="UP000510934">
    <property type="component" value="Chromosome"/>
</dbReference>